<organism evidence="1 2">
    <name type="scientific">Helcococcus ovis</name>
    <dbReference type="NCBI Taxonomy" id="72026"/>
    <lineage>
        <taxon>Bacteria</taxon>
        <taxon>Bacillati</taxon>
        <taxon>Bacillota</taxon>
        <taxon>Tissierellia</taxon>
        <taxon>Tissierellales</taxon>
        <taxon>Peptoniphilaceae</taxon>
        <taxon>Helcococcus</taxon>
    </lineage>
</organism>
<dbReference type="GO" id="GO:0016301">
    <property type="term" value="F:kinase activity"/>
    <property type="evidence" value="ECO:0007669"/>
    <property type="project" value="UniProtKB-KW"/>
</dbReference>
<keyword evidence="1" id="KW-0808">Transferase</keyword>
<keyword evidence="1" id="KW-0418">Kinase</keyword>
<evidence type="ECO:0000313" key="2">
    <source>
        <dbReference type="Proteomes" id="UP000297454"/>
    </source>
</evidence>
<dbReference type="PANTHER" id="PTHR37816">
    <property type="entry name" value="YALI0E33011P"/>
    <property type="match status" value="1"/>
</dbReference>
<proteinExistence type="predicted"/>
<gene>
    <name evidence="1" type="ORF">EQF91_00165</name>
</gene>
<dbReference type="Proteomes" id="UP000297454">
    <property type="component" value="Unassembled WGS sequence"/>
</dbReference>
<protein>
    <submittedName>
        <fullName evidence="1">Adenylate kinase</fullName>
    </submittedName>
</protein>
<reference evidence="1 2" key="1">
    <citation type="submission" date="2019-01" db="EMBL/GenBank/DDBJ databases">
        <title>Draft Genome Sequences of Helcococcus ovis Strains Isolated from the Uterus and Vagina of Dairy Cows with Metritis.</title>
        <authorList>
            <person name="Cunha F."/>
            <person name="Jeon S.J."/>
            <person name="Kutzer P."/>
            <person name="Galvao K.N."/>
        </authorList>
    </citation>
    <scope>NUCLEOTIDE SEQUENCE [LARGE SCALE GENOMIC DNA]</scope>
    <source>
        <strain evidence="1 2">KG-37</strain>
    </source>
</reference>
<dbReference type="InterPro" id="IPR052922">
    <property type="entry name" value="Cytidylate_Kinase-2"/>
</dbReference>
<dbReference type="InterPro" id="IPR027417">
    <property type="entry name" value="P-loop_NTPase"/>
</dbReference>
<keyword evidence="2" id="KW-1185">Reference proteome</keyword>
<name>A0A4R9C322_9FIRM</name>
<comment type="caution">
    <text evidence="1">The sequence shown here is derived from an EMBL/GenBank/DDBJ whole genome shotgun (WGS) entry which is preliminary data.</text>
</comment>
<dbReference type="EMBL" id="SCFR01000001">
    <property type="protein sequence ID" value="TFF67648.1"/>
    <property type="molecule type" value="Genomic_DNA"/>
</dbReference>
<dbReference type="SUPFAM" id="SSF52540">
    <property type="entry name" value="P-loop containing nucleoside triphosphate hydrolases"/>
    <property type="match status" value="1"/>
</dbReference>
<dbReference type="PANTHER" id="PTHR37816:SF3">
    <property type="entry name" value="MODULATES DNA TOPOLOGY"/>
    <property type="match status" value="1"/>
</dbReference>
<dbReference type="Gene3D" id="3.40.50.300">
    <property type="entry name" value="P-loop containing nucleotide triphosphate hydrolases"/>
    <property type="match status" value="1"/>
</dbReference>
<evidence type="ECO:0000313" key="1">
    <source>
        <dbReference type="EMBL" id="TFF67648.1"/>
    </source>
</evidence>
<accession>A0A4R9C322</accession>
<dbReference type="RefSeq" id="WP_134744025.1">
    <property type="nucleotide sequence ID" value="NZ_CP119762.1"/>
</dbReference>
<dbReference type="AlphaFoldDB" id="A0A4R9C322"/>
<sequence length="163" mass="19117">MKKVIVIGCPGSGKSTFSRKLHKITQIPLYHLDMMYWNADKTTVDGNTLIERQNEVIKRDEWIIDGNYDSTMELRMNACDTVIFLDYPLELCLSGVEARRGNPRPDMPWIEDETNVDEEFIQFIKNYNQISKPNVINLLEKYKNKEIVIFTDRTQAEEYLSEM</sequence>